<proteinExistence type="predicted"/>
<organism evidence="1 2">
    <name type="scientific">Nepenthes gracilis</name>
    <name type="common">Slender pitcher plant</name>
    <dbReference type="NCBI Taxonomy" id="150966"/>
    <lineage>
        <taxon>Eukaryota</taxon>
        <taxon>Viridiplantae</taxon>
        <taxon>Streptophyta</taxon>
        <taxon>Embryophyta</taxon>
        <taxon>Tracheophyta</taxon>
        <taxon>Spermatophyta</taxon>
        <taxon>Magnoliopsida</taxon>
        <taxon>eudicotyledons</taxon>
        <taxon>Gunneridae</taxon>
        <taxon>Pentapetalae</taxon>
        <taxon>Caryophyllales</taxon>
        <taxon>Nepenthaceae</taxon>
        <taxon>Nepenthes</taxon>
    </lineage>
</organism>
<comment type="caution">
    <text evidence="1">The sequence shown here is derived from an EMBL/GenBank/DDBJ whole genome shotgun (WGS) entry which is preliminary data.</text>
</comment>
<evidence type="ECO:0000313" key="1">
    <source>
        <dbReference type="EMBL" id="GMH04022.1"/>
    </source>
</evidence>
<gene>
    <name evidence="1" type="ORF">Nepgr_005861</name>
</gene>
<protein>
    <submittedName>
        <fullName evidence="1">Uncharacterized protein</fullName>
    </submittedName>
</protein>
<keyword evidence="2" id="KW-1185">Reference proteome</keyword>
<dbReference type="Proteomes" id="UP001279734">
    <property type="component" value="Unassembled WGS sequence"/>
</dbReference>
<dbReference type="EMBL" id="BSYO01000004">
    <property type="protein sequence ID" value="GMH04022.1"/>
    <property type="molecule type" value="Genomic_DNA"/>
</dbReference>
<name>A0AAD3S4F2_NEPGR</name>
<sequence length="106" mass="11773">MVASPAFSECNDPQMLLFVIIFGEEISNPSTIMTRIKGPHGALATSMTRGSFFCEKEKIDSVLGFPPQMITRTHYRKRGIGCTLSLHHLSRAKAQATFHDFGRVVC</sequence>
<evidence type="ECO:0000313" key="2">
    <source>
        <dbReference type="Proteomes" id="UP001279734"/>
    </source>
</evidence>
<accession>A0AAD3S4F2</accession>
<dbReference type="AlphaFoldDB" id="A0AAD3S4F2"/>
<reference evidence="1" key="1">
    <citation type="submission" date="2023-05" db="EMBL/GenBank/DDBJ databases">
        <title>Nepenthes gracilis genome sequencing.</title>
        <authorList>
            <person name="Fukushima K."/>
        </authorList>
    </citation>
    <scope>NUCLEOTIDE SEQUENCE</scope>
    <source>
        <strain evidence="1">SING2019-196</strain>
    </source>
</reference>